<evidence type="ECO:0000313" key="4">
    <source>
        <dbReference type="Proteomes" id="UP000032544"/>
    </source>
</evidence>
<dbReference type="PANTHER" id="PTHR34987:SF6">
    <property type="entry name" value="ALPHA-L-RHAMNOSIDASE SIX-HAIRPIN GLYCOSIDASE DOMAIN-CONTAINING PROTEIN"/>
    <property type="match status" value="1"/>
</dbReference>
<dbReference type="PATRIC" id="fig|1544798.3.peg.3146"/>
<dbReference type="AlphaFoldDB" id="A0A0D8J9S7"/>
<keyword evidence="4" id="KW-1185">Reference proteome</keyword>
<feature type="domain" description="Alpha-L-rhamnosidase C-terminal" evidence="2">
    <location>
        <begin position="521"/>
        <end position="577"/>
    </location>
</feature>
<proteinExistence type="predicted"/>
<organism evidence="3 4">
    <name type="scientific">Draconibacterium sediminis</name>
    <dbReference type="NCBI Taxonomy" id="1544798"/>
    <lineage>
        <taxon>Bacteria</taxon>
        <taxon>Pseudomonadati</taxon>
        <taxon>Bacteroidota</taxon>
        <taxon>Bacteroidia</taxon>
        <taxon>Marinilabiliales</taxon>
        <taxon>Prolixibacteraceae</taxon>
        <taxon>Draconibacterium</taxon>
    </lineage>
</organism>
<dbReference type="GO" id="GO:0005975">
    <property type="term" value="P:carbohydrate metabolic process"/>
    <property type="evidence" value="ECO:0007669"/>
    <property type="project" value="InterPro"/>
</dbReference>
<dbReference type="InterPro" id="IPR008928">
    <property type="entry name" value="6-hairpin_glycosidase_sf"/>
</dbReference>
<gene>
    <name evidence="3" type="ORF">LH29_14905</name>
</gene>
<dbReference type="SUPFAM" id="SSF48208">
    <property type="entry name" value="Six-hairpin glycosidases"/>
    <property type="match status" value="1"/>
</dbReference>
<dbReference type="InterPro" id="IPR035396">
    <property type="entry name" value="Bac_rhamnosid6H"/>
</dbReference>
<dbReference type="Proteomes" id="UP000032544">
    <property type="component" value="Unassembled WGS sequence"/>
</dbReference>
<dbReference type="EMBL" id="JRHC01000003">
    <property type="protein sequence ID" value="KJF43499.1"/>
    <property type="molecule type" value="Genomic_DNA"/>
</dbReference>
<dbReference type="STRING" id="1544798.LH29_14905"/>
<name>A0A0D8J9S7_9BACT</name>
<evidence type="ECO:0000259" key="2">
    <source>
        <dbReference type="Pfam" id="PF17390"/>
    </source>
</evidence>
<sequence>MIRLIVFIYLVCFAFVELKAQSNVNSKLVYRDSRVRDYITPAAIVWKSDTTGEYIKNAENLLNSGNGQADLSKTNLCILKNSKEHHASIIFDFGKEIHGGLQIVTDMFPNKLGEKVHLRFGESLSETISEVIPEAGAATNEHAMRDFEITLPWLGKLDIGNTGFRFVRIDLLSNNAQLNLKEFNGIFIYRDIPYLGSFTCNDSLLNRIWQTGAYTVHLNMQEYLWDGIKRDRLVWVGDLHPEIKTINSVFGYNEVVPKSLDLIRDITPVEEWMNGITSYSMWWVIIHKDWYLNNGDLEYLKQQREYLLALLEKFASMVGEDGKEQLTGRRFLDWPSSPYPEAIDAGYHALLKMTLEAGVLLSFELEEDETAKLCQNKAALMEKVVPDHVDSKQAAALLALANSISEKEANAVIEKDGAQRFSTFYGYYMLLAMAKADNYSGALEIIKAYWGGMLQLGATTFWEDFNIEWMENAGRIDEMPKEGSVDVHATYGDYCYQGLRHSFCHGWASGPTAWLSEHVLGIKVLEPGCKKIAIEPNLGNLQWVEGTYPTPQGLIKVRHEKQANGKIISDLTVPAGIEVVE</sequence>
<dbReference type="Gene3D" id="1.50.10.10">
    <property type="match status" value="1"/>
</dbReference>
<feature type="domain" description="Alpha-L-rhamnosidase six-hairpin glycosidase" evidence="1">
    <location>
        <begin position="195"/>
        <end position="518"/>
    </location>
</feature>
<dbReference type="Gene3D" id="2.60.420.10">
    <property type="entry name" value="Maltose phosphorylase, domain 3"/>
    <property type="match status" value="1"/>
</dbReference>
<dbReference type="InterPro" id="IPR035398">
    <property type="entry name" value="Bac_rhamnosid_C"/>
</dbReference>
<dbReference type="PANTHER" id="PTHR34987">
    <property type="entry name" value="C, PUTATIVE (AFU_ORTHOLOGUE AFUA_3G02880)-RELATED"/>
    <property type="match status" value="1"/>
</dbReference>
<accession>A0A0D8J9S7</accession>
<evidence type="ECO:0000313" key="3">
    <source>
        <dbReference type="EMBL" id="KJF43499.1"/>
    </source>
</evidence>
<reference evidence="3 4" key="1">
    <citation type="submission" date="2014-09" db="EMBL/GenBank/DDBJ databases">
        <title>Draft Genome Sequence of Draconibacterium sp. JN14CK-3.</title>
        <authorList>
            <person name="Dong C."/>
            <person name="Lai Q."/>
            <person name="Shao Z."/>
        </authorList>
    </citation>
    <scope>NUCLEOTIDE SEQUENCE [LARGE SCALE GENOMIC DNA]</scope>
    <source>
        <strain evidence="3 4">JN14CK-3</strain>
    </source>
</reference>
<evidence type="ECO:0000259" key="1">
    <source>
        <dbReference type="Pfam" id="PF17389"/>
    </source>
</evidence>
<comment type="caution">
    <text evidence="3">The sequence shown here is derived from an EMBL/GenBank/DDBJ whole genome shotgun (WGS) entry which is preliminary data.</text>
</comment>
<dbReference type="OrthoDB" id="9815108at2"/>
<protein>
    <submittedName>
        <fullName evidence="3">Alpha-L-rhamnosidase</fullName>
    </submittedName>
</protein>
<dbReference type="Pfam" id="PF17389">
    <property type="entry name" value="Bac_rhamnosid6H"/>
    <property type="match status" value="1"/>
</dbReference>
<dbReference type="Pfam" id="PF17390">
    <property type="entry name" value="Bac_rhamnosid_C"/>
    <property type="match status" value="1"/>
</dbReference>
<dbReference type="RefSeq" id="WP_045030886.1">
    <property type="nucleotide sequence ID" value="NZ_JRHC01000003.1"/>
</dbReference>
<dbReference type="InterPro" id="IPR012341">
    <property type="entry name" value="6hp_glycosidase-like_sf"/>
</dbReference>